<dbReference type="FunFam" id="3.30.70.270:FF:000020">
    <property type="entry name" value="Transposon Tf2-6 polyprotein-like Protein"/>
    <property type="match status" value="1"/>
</dbReference>
<dbReference type="Pfam" id="PF00078">
    <property type="entry name" value="RVT_1"/>
    <property type="match status" value="1"/>
</dbReference>
<dbReference type="GO" id="GO:0015074">
    <property type="term" value="P:DNA integration"/>
    <property type="evidence" value="ECO:0007669"/>
    <property type="project" value="InterPro"/>
</dbReference>
<dbReference type="InterPro" id="IPR050951">
    <property type="entry name" value="Retrovirus_Pol_polyprotein"/>
</dbReference>
<dbReference type="PROSITE" id="PS50994">
    <property type="entry name" value="INTEGRASE"/>
    <property type="match status" value="1"/>
</dbReference>
<keyword evidence="12" id="KW-1185">Reference proteome</keyword>
<evidence type="ECO:0000256" key="4">
    <source>
        <dbReference type="ARBA" id="ARBA00022722"/>
    </source>
</evidence>
<dbReference type="PANTHER" id="PTHR37984">
    <property type="entry name" value="PROTEIN CBG26694"/>
    <property type="match status" value="1"/>
</dbReference>
<evidence type="ECO:0000259" key="10">
    <source>
        <dbReference type="PROSITE" id="PS50994"/>
    </source>
</evidence>
<keyword evidence="5" id="KW-0255">Endonuclease</keyword>
<keyword evidence="6" id="KW-0378">Hydrolase</keyword>
<dbReference type="AlphaFoldDB" id="A0AAV3ZBM5"/>
<evidence type="ECO:0000313" key="11">
    <source>
        <dbReference type="EMBL" id="GFN92549.1"/>
    </source>
</evidence>
<dbReference type="SUPFAM" id="SSF56672">
    <property type="entry name" value="DNA/RNA polymerases"/>
    <property type="match status" value="1"/>
</dbReference>
<dbReference type="InterPro" id="IPR001584">
    <property type="entry name" value="Integrase_cat-core"/>
</dbReference>
<dbReference type="Proteomes" id="UP000735302">
    <property type="component" value="Unassembled WGS sequence"/>
</dbReference>
<dbReference type="Pfam" id="PF23055">
    <property type="entry name" value="DUF7041"/>
    <property type="match status" value="1"/>
</dbReference>
<evidence type="ECO:0000256" key="6">
    <source>
        <dbReference type="ARBA" id="ARBA00022801"/>
    </source>
</evidence>
<dbReference type="Pfam" id="PF17921">
    <property type="entry name" value="Integrase_H2C2"/>
    <property type="match status" value="1"/>
</dbReference>
<name>A0AAV3ZBM5_9GAST</name>
<dbReference type="InterPro" id="IPR000477">
    <property type="entry name" value="RT_dom"/>
</dbReference>
<dbReference type="GO" id="GO:0008233">
    <property type="term" value="F:peptidase activity"/>
    <property type="evidence" value="ECO:0007669"/>
    <property type="project" value="UniProtKB-KW"/>
</dbReference>
<feature type="domain" description="Reverse transcriptase" evidence="9">
    <location>
        <begin position="357"/>
        <end position="534"/>
    </location>
</feature>
<dbReference type="CDD" id="cd01647">
    <property type="entry name" value="RT_LTR"/>
    <property type="match status" value="1"/>
</dbReference>
<keyword evidence="4" id="KW-0540">Nuclease</keyword>
<evidence type="ECO:0000256" key="3">
    <source>
        <dbReference type="ARBA" id="ARBA00022695"/>
    </source>
</evidence>
<dbReference type="InterPro" id="IPR041588">
    <property type="entry name" value="Integrase_H2C2"/>
</dbReference>
<evidence type="ECO:0000313" key="12">
    <source>
        <dbReference type="Proteomes" id="UP000735302"/>
    </source>
</evidence>
<dbReference type="SUPFAM" id="SSF53098">
    <property type="entry name" value="Ribonuclease H-like"/>
    <property type="match status" value="1"/>
</dbReference>
<keyword evidence="3" id="KW-0548">Nucleotidyltransferase</keyword>
<dbReference type="EMBL" id="BLXT01002256">
    <property type="protein sequence ID" value="GFN92549.1"/>
    <property type="molecule type" value="Genomic_DNA"/>
</dbReference>
<keyword evidence="7" id="KW-0695">RNA-directed DNA polymerase</keyword>
<dbReference type="Gene3D" id="3.10.10.10">
    <property type="entry name" value="HIV Type 1 Reverse Transcriptase, subunit A, domain 1"/>
    <property type="match status" value="1"/>
</dbReference>
<dbReference type="PANTHER" id="PTHR37984:SF5">
    <property type="entry name" value="PROTEIN NYNRIN-LIKE"/>
    <property type="match status" value="1"/>
</dbReference>
<dbReference type="InterPro" id="IPR036397">
    <property type="entry name" value="RNaseH_sf"/>
</dbReference>
<keyword evidence="1" id="KW-0645">Protease</keyword>
<evidence type="ECO:0000256" key="5">
    <source>
        <dbReference type="ARBA" id="ARBA00022759"/>
    </source>
</evidence>
<keyword evidence="2" id="KW-0808">Transferase</keyword>
<organism evidence="11 12">
    <name type="scientific">Plakobranchus ocellatus</name>
    <dbReference type="NCBI Taxonomy" id="259542"/>
    <lineage>
        <taxon>Eukaryota</taxon>
        <taxon>Metazoa</taxon>
        <taxon>Spiralia</taxon>
        <taxon>Lophotrochozoa</taxon>
        <taxon>Mollusca</taxon>
        <taxon>Gastropoda</taxon>
        <taxon>Heterobranchia</taxon>
        <taxon>Euthyneura</taxon>
        <taxon>Panpulmonata</taxon>
        <taxon>Sacoglossa</taxon>
        <taxon>Placobranchoidea</taxon>
        <taxon>Plakobranchidae</taxon>
        <taxon>Plakobranchus</taxon>
    </lineage>
</organism>
<evidence type="ECO:0000256" key="7">
    <source>
        <dbReference type="ARBA" id="ARBA00022918"/>
    </source>
</evidence>
<evidence type="ECO:0000256" key="2">
    <source>
        <dbReference type="ARBA" id="ARBA00022679"/>
    </source>
</evidence>
<dbReference type="InterPro" id="IPR012337">
    <property type="entry name" value="RNaseH-like_sf"/>
</dbReference>
<evidence type="ECO:0000259" key="9">
    <source>
        <dbReference type="PROSITE" id="PS50878"/>
    </source>
</evidence>
<dbReference type="CDD" id="cd09274">
    <property type="entry name" value="RNase_HI_RT_Ty3"/>
    <property type="match status" value="1"/>
</dbReference>
<keyword evidence="8" id="KW-0511">Multifunctional enzyme</keyword>
<evidence type="ECO:0000256" key="8">
    <source>
        <dbReference type="ARBA" id="ARBA00023268"/>
    </source>
</evidence>
<dbReference type="GO" id="GO:0006508">
    <property type="term" value="P:proteolysis"/>
    <property type="evidence" value="ECO:0007669"/>
    <property type="project" value="UniProtKB-KW"/>
</dbReference>
<dbReference type="Gene3D" id="1.10.340.70">
    <property type="match status" value="1"/>
</dbReference>
<gene>
    <name evidence="11" type="ORF">PoB_001905500</name>
</gene>
<dbReference type="GO" id="GO:0003676">
    <property type="term" value="F:nucleic acid binding"/>
    <property type="evidence" value="ECO:0007669"/>
    <property type="project" value="InterPro"/>
</dbReference>
<sequence length="1040" mass="116891">MAVDSVALKLPTFWVSSPLAWFAQAEAQFELRKITQDDTRYYHVIASLDTNTAKRALPIITAPPPTEKYKAIKDFLTSAYGLSDEKRTTALLSMNGLGDNKPSELMDNMLSLLGQHQPCFLFKQIFLQQLPDHVRTALSVSAISDYRTLAREADKLFLAGGLDKYPKLAQCGNPEPQLDAICWYHHKYGDKAKKCMPSCPRHFGQRGQALQAANGTTISTFGSRDVKLRFHGTTYEAQLIIADVKRPLLGADFFRRHNLLVDLNGQRLIESDSYLSSPCSTSRVTKTELAPIERDCNKFRKILQESPALLQPTFSSESVRHGVQYYIATSGPPVHSRARRLAPDKLAAAKKEFFEMEKMGIVRKSNSPWASPLHIVSKPNGGWRPCGDYRRLNNSTTPDQYPIPHIHDFAAQLEGKTIFSKIDLVRGYHQIPMHPEDIPKTAIITPFGLCEYLHMPFSLKNAAQTFQRLMDSALQGLSCAFVYLDDILVASSSEQQHLQDLRLVCSRLQDSGLVIKLEKCLFGQRSLDFLGHQVSQYGSIPLPSKVKATTDFPKPSTVKGLQQFLGMVNFYHRFIPHAASLLLLLHCALQKSHSQKGLSWTADMDMAFASCKEALAEATMLSHPKHGAHISLTTDASDQAIGGVLEQYVNGIWQPLAFFSKRLRPPEMRCSTFDRELLALYLAIRHFRFFMEGRPFTAYTDHKPLVGVISKLSDPWTARQQRHLAFVSEYSTDVCHVSGKSNVVADCLSRSSLSNVILGIDYEAMAKAQEKDRDIKAFPTAITGLHLPYQIHNSTLLCDVSIGLPRPLVPQTFQHQVFESIHNLAHPSRKSTVKLVSQRFVWHGLKKQVKRWSQECLTCQRSKIQTHVHSPVLNIPVPSRRFSHLHIDLVGPLPPSEGFTHLLTIIDRTSRWPEVIPLSGTSSTDCAKALIRNWISHFGVPLDITSDRGTQFTSTLWGEIANQLGVQLHRTTAYHPQSNGLVERLHRTLKAALKARLQGPNWADELPWILLGLRTAPRKTLDHLLLKLSMELLSLFQMNL</sequence>
<dbReference type="Pfam" id="PF17919">
    <property type="entry name" value="RT_RNaseH_2"/>
    <property type="match status" value="1"/>
</dbReference>
<dbReference type="Gene3D" id="3.30.70.270">
    <property type="match status" value="2"/>
</dbReference>
<comment type="caution">
    <text evidence="11">The sequence shown here is derived from an EMBL/GenBank/DDBJ whole genome shotgun (WGS) entry which is preliminary data.</text>
</comment>
<accession>A0AAV3ZBM5</accession>
<dbReference type="FunFam" id="3.10.10.10:FF:000007">
    <property type="entry name" value="Retrovirus-related Pol polyprotein from transposon 17.6-like Protein"/>
    <property type="match status" value="1"/>
</dbReference>
<protein>
    <submittedName>
        <fullName evidence="11">Pol polyprotein</fullName>
    </submittedName>
</protein>
<dbReference type="PROSITE" id="PS50878">
    <property type="entry name" value="RT_POL"/>
    <property type="match status" value="1"/>
</dbReference>
<evidence type="ECO:0000256" key="1">
    <source>
        <dbReference type="ARBA" id="ARBA00022670"/>
    </source>
</evidence>
<dbReference type="InterPro" id="IPR041577">
    <property type="entry name" value="RT_RNaseH_2"/>
</dbReference>
<feature type="domain" description="Integrase catalytic" evidence="10">
    <location>
        <begin position="874"/>
        <end position="1040"/>
    </location>
</feature>
<reference evidence="11 12" key="1">
    <citation type="journal article" date="2021" name="Elife">
        <title>Chloroplast acquisition without the gene transfer in kleptoplastic sea slugs, Plakobranchus ocellatus.</title>
        <authorList>
            <person name="Maeda T."/>
            <person name="Takahashi S."/>
            <person name="Yoshida T."/>
            <person name="Shimamura S."/>
            <person name="Takaki Y."/>
            <person name="Nagai Y."/>
            <person name="Toyoda A."/>
            <person name="Suzuki Y."/>
            <person name="Arimoto A."/>
            <person name="Ishii H."/>
            <person name="Satoh N."/>
            <person name="Nishiyama T."/>
            <person name="Hasebe M."/>
            <person name="Maruyama T."/>
            <person name="Minagawa J."/>
            <person name="Obokata J."/>
            <person name="Shigenobu S."/>
        </authorList>
    </citation>
    <scope>NUCLEOTIDE SEQUENCE [LARGE SCALE GENOMIC DNA]</scope>
</reference>
<dbReference type="Pfam" id="PF00665">
    <property type="entry name" value="rve"/>
    <property type="match status" value="1"/>
</dbReference>
<dbReference type="Gene3D" id="3.30.420.10">
    <property type="entry name" value="Ribonuclease H-like superfamily/Ribonuclease H"/>
    <property type="match status" value="1"/>
</dbReference>
<dbReference type="InterPro" id="IPR043502">
    <property type="entry name" value="DNA/RNA_pol_sf"/>
</dbReference>
<dbReference type="GO" id="GO:0004519">
    <property type="term" value="F:endonuclease activity"/>
    <property type="evidence" value="ECO:0007669"/>
    <property type="project" value="UniProtKB-KW"/>
</dbReference>
<proteinExistence type="predicted"/>
<dbReference type="InterPro" id="IPR043128">
    <property type="entry name" value="Rev_trsase/Diguanyl_cyclase"/>
</dbReference>
<dbReference type="InterPro" id="IPR055469">
    <property type="entry name" value="DUF7041"/>
</dbReference>
<dbReference type="GO" id="GO:0003964">
    <property type="term" value="F:RNA-directed DNA polymerase activity"/>
    <property type="evidence" value="ECO:0007669"/>
    <property type="project" value="UniProtKB-KW"/>
</dbReference>